<dbReference type="InterPro" id="IPR009057">
    <property type="entry name" value="Homeodomain-like_sf"/>
</dbReference>
<proteinExistence type="inferred from homology"/>
<keyword evidence="5" id="KW-1185">Reference proteome</keyword>
<dbReference type="GO" id="GO:0003677">
    <property type="term" value="F:DNA binding"/>
    <property type="evidence" value="ECO:0007669"/>
    <property type="project" value="InterPro"/>
</dbReference>
<dbReference type="Proteomes" id="UP000019205">
    <property type="component" value="Chromosome"/>
</dbReference>
<dbReference type="EMBL" id="AAOA02000002">
    <property type="protein sequence ID" value="EAQ97011.1"/>
    <property type="molecule type" value="Genomic_DNA"/>
</dbReference>
<sequence length="119" mass="13202">MDEQAPSSDLTSAPIKQRRRRYPPEFKEQVLRECEQPGASVAGVAVSHGLNPNLVHNWRRTHNILAPSGFVQLPAPGPVVETSPTIVRIDVPTPKGTLVVHWPLSEMPQSVTWLRALTR</sequence>
<dbReference type="AlphaFoldDB" id="A4A6Q9"/>
<accession>A4A6Q9</accession>
<organism evidence="4 5">
    <name type="scientific">Congregibacter litoralis KT71</name>
    <dbReference type="NCBI Taxonomy" id="314285"/>
    <lineage>
        <taxon>Bacteria</taxon>
        <taxon>Pseudomonadati</taxon>
        <taxon>Pseudomonadota</taxon>
        <taxon>Gammaproteobacteria</taxon>
        <taxon>Cellvibrionales</taxon>
        <taxon>Halieaceae</taxon>
        <taxon>Congregibacter</taxon>
    </lineage>
</organism>
<evidence type="ECO:0000256" key="1">
    <source>
        <dbReference type="ARBA" id="ARBA00009964"/>
    </source>
</evidence>
<evidence type="ECO:0000313" key="4">
    <source>
        <dbReference type="EMBL" id="EAQ97978.1"/>
    </source>
</evidence>
<dbReference type="GO" id="GO:0004803">
    <property type="term" value="F:transposase activity"/>
    <property type="evidence" value="ECO:0007669"/>
    <property type="project" value="InterPro"/>
</dbReference>
<dbReference type="SUPFAM" id="SSF46689">
    <property type="entry name" value="Homeodomain-like"/>
    <property type="match status" value="1"/>
</dbReference>
<feature type="region of interest" description="Disordered" evidence="2">
    <location>
        <begin position="1"/>
        <end position="22"/>
    </location>
</feature>
<feature type="compositionally biased region" description="Polar residues" evidence="2">
    <location>
        <begin position="1"/>
        <end position="11"/>
    </location>
</feature>
<evidence type="ECO:0000256" key="2">
    <source>
        <dbReference type="SAM" id="MobiDB-lite"/>
    </source>
</evidence>
<dbReference type="RefSeq" id="WP_008292793.1">
    <property type="nucleotide sequence ID" value="NZ_CM002299.1"/>
</dbReference>
<comment type="caution">
    <text evidence="4">The sequence shown here is derived from an EMBL/GenBank/DDBJ whole genome shotgun (WGS) entry which is preliminary data.</text>
</comment>
<dbReference type="OrthoDB" id="9800877at2"/>
<dbReference type="GO" id="GO:0006313">
    <property type="term" value="P:DNA transposition"/>
    <property type="evidence" value="ECO:0007669"/>
    <property type="project" value="InterPro"/>
</dbReference>
<gene>
    <name evidence="4" type="ORF">KT71_01987</name>
    <name evidence="3" type="ORF">KT71_12150</name>
</gene>
<reference evidence="4 5" key="2">
    <citation type="journal article" date="2009" name="PLoS ONE">
        <title>The photosynthetic apparatus and its regulation in the aerobic gammaproteobacterium Congregibacter litoralis gen. nov., sp. nov.</title>
        <authorList>
            <person name="Spring S."/>
            <person name="Lunsdorf H."/>
            <person name="Fuchs B.M."/>
            <person name="Tindall B.J."/>
        </authorList>
    </citation>
    <scope>NUCLEOTIDE SEQUENCE [LARGE SCALE GENOMIC DNA]</scope>
    <source>
        <strain evidence="4">KT71</strain>
    </source>
</reference>
<dbReference type="Pfam" id="PF01527">
    <property type="entry name" value="HTH_Tnp_1"/>
    <property type="match status" value="1"/>
</dbReference>
<dbReference type="HOGENOM" id="CLU_113764_6_1_6"/>
<dbReference type="STRING" id="314285.KT71_01987"/>
<evidence type="ECO:0000313" key="5">
    <source>
        <dbReference type="Proteomes" id="UP000019205"/>
    </source>
</evidence>
<protein>
    <submittedName>
        <fullName evidence="4">Transposase</fullName>
    </submittedName>
</protein>
<reference evidence="4" key="3">
    <citation type="submission" date="2013-10" db="EMBL/GenBank/DDBJ databases">
        <title>Genome sequence of Congregibacter litoralis.</title>
        <authorList>
            <person name="Spring S."/>
            <person name="Fiebig A."/>
            <person name="Goeker M."/>
        </authorList>
    </citation>
    <scope>NUCLEOTIDE SEQUENCE</scope>
    <source>
        <strain evidence="4">KT71</strain>
    </source>
</reference>
<dbReference type="EMBL" id="AAOA02000003">
    <property type="protein sequence ID" value="EAQ97978.1"/>
    <property type="molecule type" value="Genomic_DNA"/>
</dbReference>
<name>A4A6Q9_9GAMM</name>
<dbReference type="eggNOG" id="COG2963">
    <property type="taxonomic scope" value="Bacteria"/>
</dbReference>
<evidence type="ECO:0000313" key="3">
    <source>
        <dbReference type="EMBL" id="EAQ97011.1"/>
    </source>
</evidence>
<dbReference type="InterPro" id="IPR002514">
    <property type="entry name" value="Transposase_8"/>
</dbReference>
<comment type="similarity">
    <text evidence="1">Belongs to the transposase 8 family.</text>
</comment>
<reference evidence="4 5" key="1">
    <citation type="journal article" date="2007" name="Proc. Natl. Acad. Sci. U.S.A.">
        <title>Characterization of a marine gammaproteobacterium capable of aerobic anoxygenic photosynthesis.</title>
        <authorList>
            <person name="Fuchs B.M."/>
            <person name="Spring S."/>
            <person name="Teeling H."/>
            <person name="Quast C."/>
            <person name="Wulf J."/>
            <person name="Schattenhofer M."/>
            <person name="Yan S."/>
            <person name="Ferriera S."/>
            <person name="Johnson J."/>
            <person name="Glockner F.O."/>
            <person name="Amann R."/>
        </authorList>
    </citation>
    <scope>NUCLEOTIDE SEQUENCE [LARGE SCALE GENOMIC DNA]</scope>
    <source>
        <strain evidence="4">KT71</strain>
    </source>
</reference>